<accession>A0A0M2V341</accession>
<keyword evidence="7" id="KW-0378">Hydrolase</keyword>
<proteinExistence type="predicted"/>
<dbReference type="InterPro" id="IPR022764">
    <property type="entry name" value="Peptidase_S54_rhomboid_dom"/>
</dbReference>
<name>A0A0M2V341_9GAMM</name>
<evidence type="ECO:0000256" key="5">
    <source>
        <dbReference type="SAM" id="Phobius"/>
    </source>
</evidence>
<evidence type="ECO:0000313" key="7">
    <source>
        <dbReference type="EMBL" id="KKO45257.1"/>
    </source>
</evidence>
<dbReference type="GO" id="GO:0016020">
    <property type="term" value="C:membrane"/>
    <property type="evidence" value="ECO:0007669"/>
    <property type="project" value="UniProtKB-SubCell"/>
</dbReference>
<feature type="transmembrane region" description="Helical" evidence="5">
    <location>
        <begin position="86"/>
        <end position="104"/>
    </location>
</feature>
<keyword evidence="8" id="KW-1185">Reference proteome</keyword>
<dbReference type="GO" id="GO:0006508">
    <property type="term" value="P:proteolysis"/>
    <property type="evidence" value="ECO:0007669"/>
    <property type="project" value="UniProtKB-KW"/>
</dbReference>
<dbReference type="PANTHER" id="PTHR43731:SF16">
    <property type="entry name" value="RHOMBOSORTASE"/>
    <property type="match status" value="1"/>
</dbReference>
<feature type="transmembrane region" description="Helical" evidence="5">
    <location>
        <begin position="173"/>
        <end position="193"/>
    </location>
</feature>
<dbReference type="STRING" id="336831.WG68_11035"/>
<dbReference type="InterPro" id="IPR023826">
    <property type="entry name" value="Rhom-like_SP_proteobac"/>
</dbReference>
<keyword evidence="3 5" id="KW-1133">Transmembrane helix</keyword>
<dbReference type="EMBL" id="LAHO01000010">
    <property type="protein sequence ID" value="KKO45257.1"/>
    <property type="molecule type" value="Genomic_DNA"/>
</dbReference>
<dbReference type="NCBIfam" id="TIGR03902">
    <property type="entry name" value="rhom_GG_sort"/>
    <property type="match status" value="1"/>
</dbReference>
<dbReference type="GO" id="GO:0004252">
    <property type="term" value="F:serine-type endopeptidase activity"/>
    <property type="evidence" value="ECO:0007669"/>
    <property type="project" value="InterPro"/>
</dbReference>
<dbReference type="RefSeq" id="WP_046557752.1">
    <property type="nucleotide sequence ID" value="NZ_LAHO01000010.1"/>
</dbReference>
<dbReference type="Pfam" id="PF01694">
    <property type="entry name" value="Rhomboid"/>
    <property type="match status" value="1"/>
</dbReference>
<comment type="caution">
    <text evidence="7">The sequence shown here is derived from an EMBL/GenBank/DDBJ whole genome shotgun (WGS) entry which is preliminary data.</text>
</comment>
<protein>
    <submittedName>
        <fullName evidence="7">Protease</fullName>
    </submittedName>
</protein>
<gene>
    <name evidence="7" type="ORF">WG68_11035</name>
</gene>
<dbReference type="InterPro" id="IPR035952">
    <property type="entry name" value="Rhomboid-like_sf"/>
</dbReference>
<reference evidence="7 8" key="1">
    <citation type="submission" date="2015-03" db="EMBL/GenBank/DDBJ databases">
        <title>Draft genome sequences of two protease-producing strains of Arsukibacterium isolated from two cold and alkaline environments.</title>
        <authorList>
            <person name="Lylloff J.E."/>
            <person name="Skov L.B."/>
            <person name="Jepsen M."/>
            <person name="Hallin P.F."/>
            <person name="Sorensen S.J."/>
            <person name="Stougaard P."/>
            <person name="Glaring M.A."/>
        </authorList>
    </citation>
    <scope>NUCLEOTIDE SEQUENCE [LARGE SCALE GENOMIC DNA]</scope>
    <source>
        <strain evidence="7 8">GCM72</strain>
    </source>
</reference>
<evidence type="ECO:0000256" key="2">
    <source>
        <dbReference type="ARBA" id="ARBA00022692"/>
    </source>
</evidence>
<evidence type="ECO:0000313" key="8">
    <source>
        <dbReference type="Proteomes" id="UP000034228"/>
    </source>
</evidence>
<organism evidence="7 8">
    <name type="scientific">Arsukibacterium ikkense</name>
    <dbReference type="NCBI Taxonomy" id="336831"/>
    <lineage>
        <taxon>Bacteria</taxon>
        <taxon>Pseudomonadati</taxon>
        <taxon>Pseudomonadota</taxon>
        <taxon>Gammaproteobacteria</taxon>
        <taxon>Chromatiales</taxon>
        <taxon>Chromatiaceae</taxon>
        <taxon>Arsukibacterium</taxon>
    </lineage>
</organism>
<evidence type="ECO:0000259" key="6">
    <source>
        <dbReference type="Pfam" id="PF01694"/>
    </source>
</evidence>
<evidence type="ECO:0000256" key="4">
    <source>
        <dbReference type="ARBA" id="ARBA00023136"/>
    </source>
</evidence>
<keyword evidence="7" id="KW-0645">Protease</keyword>
<feature type="transmembrane region" description="Helical" evidence="5">
    <location>
        <begin position="110"/>
        <end position="128"/>
    </location>
</feature>
<evidence type="ECO:0000256" key="1">
    <source>
        <dbReference type="ARBA" id="ARBA00004141"/>
    </source>
</evidence>
<dbReference type="Proteomes" id="UP000034228">
    <property type="component" value="Unassembled WGS sequence"/>
</dbReference>
<keyword evidence="2 5" id="KW-0812">Transmembrane</keyword>
<feature type="domain" description="Peptidase S54 rhomboid" evidence="6">
    <location>
        <begin position="45"/>
        <end position="187"/>
    </location>
</feature>
<dbReference type="OrthoDB" id="196054at2"/>
<dbReference type="AlphaFoldDB" id="A0A0M2V341"/>
<evidence type="ECO:0000256" key="3">
    <source>
        <dbReference type="ARBA" id="ARBA00022989"/>
    </source>
</evidence>
<dbReference type="Gene3D" id="1.20.1540.10">
    <property type="entry name" value="Rhomboid-like"/>
    <property type="match status" value="1"/>
</dbReference>
<comment type="subcellular location">
    <subcellularLocation>
        <location evidence="1">Membrane</location>
        <topology evidence="1">Multi-pass membrane protein</topology>
    </subcellularLocation>
</comment>
<sequence length="212" mass="23555">MLALFSTKPGYLSYYVVLLLAILLFMLPDAAQQLLAYQRQPLADGELWRLLSGHLLHSNFYHLLLNAGGLLIIMLLHGNYQRQLHLIWQLLFHALWISGLLYWLQPQVQQYVGLSGVLHGLLFFGALLDIKTGKTGGVLLTLGILAKIGYEQYQGPDAELGQLINATVAIDAHLYGVISGAVLFALLYLKYVWGKTTIRKGGSTDADQPDHD</sequence>
<dbReference type="SUPFAM" id="SSF144091">
    <property type="entry name" value="Rhomboid-like"/>
    <property type="match status" value="1"/>
</dbReference>
<feature type="transmembrane region" description="Helical" evidence="5">
    <location>
        <begin position="60"/>
        <end position="79"/>
    </location>
</feature>
<dbReference type="InterPro" id="IPR050925">
    <property type="entry name" value="Rhomboid_protease_S54"/>
</dbReference>
<keyword evidence="4 5" id="KW-0472">Membrane</keyword>
<dbReference type="PANTHER" id="PTHR43731">
    <property type="entry name" value="RHOMBOID PROTEASE"/>
    <property type="match status" value="1"/>
</dbReference>